<dbReference type="Gene3D" id="2.60.210.10">
    <property type="entry name" value="Apoptosis, Tumor Necrosis Factor Receptor Associated Protein 2, Chain A"/>
    <property type="match status" value="1"/>
</dbReference>
<name>A0A9J7HKD2_BRAFL</name>
<dbReference type="InterPro" id="IPR008974">
    <property type="entry name" value="TRAF-like"/>
</dbReference>
<reference evidence="7" key="1">
    <citation type="journal article" date="2020" name="Nat. Ecol. Evol.">
        <title>Deeply conserved synteny resolves early events in vertebrate evolution.</title>
        <authorList>
            <person name="Simakov O."/>
            <person name="Marletaz F."/>
            <person name="Yue J.X."/>
            <person name="O'Connell B."/>
            <person name="Jenkins J."/>
            <person name="Brandt A."/>
            <person name="Calef R."/>
            <person name="Tung C.H."/>
            <person name="Huang T.K."/>
            <person name="Schmutz J."/>
            <person name="Satoh N."/>
            <person name="Yu J.K."/>
            <person name="Putnam N.H."/>
            <person name="Green R.E."/>
            <person name="Rokhsar D.S."/>
        </authorList>
    </citation>
    <scope>NUCLEOTIDE SEQUENCE [LARGE SCALE GENOMIC DNA]</scope>
    <source>
        <strain evidence="7">S238N-H82</strain>
    </source>
</reference>
<keyword evidence="3 6" id="KW-0812">Transmembrane</keyword>
<evidence type="ECO:0000313" key="7">
    <source>
        <dbReference type="Proteomes" id="UP000001554"/>
    </source>
</evidence>
<evidence type="ECO:0000256" key="2">
    <source>
        <dbReference type="ARBA" id="ARBA00022448"/>
    </source>
</evidence>
<evidence type="ECO:0000256" key="4">
    <source>
        <dbReference type="ARBA" id="ARBA00022989"/>
    </source>
</evidence>
<keyword evidence="2" id="KW-0813">Transport</keyword>
<evidence type="ECO:0000256" key="3">
    <source>
        <dbReference type="ARBA" id="ARBA00022692"/>
    </source>
</evidence>
<dbReference type="Proteomes" id="UP000001554">
    <property type="component" value="Chromosome 17"/>
</dbReference>
<dbReference type="InterPro" id="IPR000175">
    <property type="entry name" value="Na/ntran_symport"/>
</dbReference>
<keyword evidence="4 6" id="KW-1133">Transmembrane helix</keyword>
<dbReference type="InterPro" id="IPR037272">
    <property type="entry name" value="SNS_sf"/>
</dbReference>
<organism evidence="7 8">
    <name type="scientific">Branchiostoma floridae</name>
    <name type="common">Florida lancelet</name>
    <name type="synonym">Amphioxus</name>
    <dbReference type="NCBI Taxonomy" id="7739"/>
    <lineage>
        <taxon>Eukaryota</taxon>
        <taxon>Metazoa</taxon>
        <taxon>Chordata</taxon>
        <taxon>Cephalochordata</taxon>
        <taxon>Leptocardii</taxon>
        <taxon>Amphioxiformes</taxon>
        <taxon>Branchiostomatidae</taxon>
        <taxon>Branchiostoma</taxon>
    </lineage>
</organism>
<evidence type="ECO:0000256" key="1">
    <source>
        <dbReference type="ARBA" id="ARBA00004141"/>
    </source>
</evidence>
<feature type="transmembrane region" description="Helical" evidence="6">
    <location>
        <begin position="123"/>
        <end position="143"/>
    </location>
</feature>
<keyword evidence="7" id="KW-1185">Reference proteome</keyword>
<comment type="subcellular location">
    <subcellularLocation>
        <location evidence="1">Membrane</location>
        <topology evidence="1">Multi-pass membrane protein</topology>
    </subcellularLocation>
</comment>
<proteinExistence type="predicted"/>
<evidence type="ECO:0000256" key="6">
    <source>
        <dbReference type="SAM" id="Phobius"/>
    </source>
</evidence>
<dbReference type="RefSeq" id="XP_035659975.1">
    <property type="nucleotide sequence ID" value="XM_035804082.1"/>
</dbReference>
<dbReference type="GO" id="GO:0016020">
    <property type="term" value="C:membrane"/>
    <property type="evidence" value="ECO:0007669"/>
    <property type="project" value="UniProtKB-SubCell"/>
</dbReference>
<accession>A0A9J7HKD2</accession>
<evidence type="ECO:0000256" key="5">
    <source>
        <dbReference type="ARBA" id="ARBA00023136"/>
    </source>
</evidence>
<dbReference type="SUPFAM" id="SSF161070">
    <property type="entry name" value="SNF-like"/>
    <property type="match status" value="1"/>
</dbReference>
<protein>
    <submittedName>
        <fullName evidence="8">Uncharacterized protein LOC118404755 isoform X2</fullName>
    </submittedName>
</protein>
<keyword evidence="5 6" id="KW-0472">Membrane</keyword>
<gene>
    <name evidence="8" type="primary">LOC118404755</name>
</gene>
<sequence>MDTGLLDEQMEMEVLQMQLTVFQEDFETERSDRERPQAEVLSLEDEVVALRQQDTDDTRLEAIFTSTSQSHQDTVGWSSRFSTESILSSVGIVVEYAVGMGINPFPRILAINSGEKGCLQFPLVWLVFLFLGSIQVIIMEYAIGRFTRRAAPMAWHDLLGVKSTWLGGWISIVNLSQETASYDGTLLWKINYYTRKKHKAVNGRTLSLYCQTFYTSLWLQDVC</sequence>
<dbReference type="PANTHER" id="PTHR42948:SF1">
    <property type="entry name" value="TRANSPORTER"/>
    <property type="match status" value="1"/>
</dbReference>
<evidence type="ECO:0000313" key="8">
    <source>
        <dbReference type="RefSeq" id="XP_035659975.1"/>
    </source>
</evidence>
<dbReference type="AlphaFoldDB" id="A0A9J7HKD2"/>
<dbReference type="PANTHER" id="PTHR42948">
    <property type="entry name" value="TRANSPORTER"/>
    <property type="match status" value="1"/>
</dbReference>
<reference evidence="8" key="2">
    <citation type="submission" date="2025-08" db="UniProtKB">
        <authorList>
            <consortium name="RefSeq"/>
        </authorList>
    </citation>
    <scope>IDENTIFICATION</scope>
    <source>
        <strain evidence="8">S238N-H82</strain>
        <tissue evidence="8">Testes</tissue>
    </source>
</reference>
<dbReference type="Gene3D" id="1.20.5.990">
    <property type="entry name" value="Nemo cc2-lz domain - 1d5 darpin complex"/>
    <property type="match status" value="1"/>
</dbReference>
<dbReference type="GeneID" id="118404755"/>